<dbReference type="Gene3D" id="3.30.700.10">
    <property type="entry name" value="Glycoprotein, Type 4 Pilin"/>
    <property type="match status" value="1"/>
</dbReference>
<dbReference type="OrthoDB" id="5829449at2"/>
<protein>
    <recommendedName>
        <fullName evidence="3">Prepilin-type N-terminal cleavage/methylation domain-containing protein</fullName>
    </recommendedName>
</protein>
<gene>
    <name evidence="1" type="ORF">AWOD_I_1306</name>
</gene>
<organism evidence="1 2">
    <name type="scientific">Aliivibrio wodanis</name>
    <dbReference type="NCBI Taxonomy" id="80852"/>
    <lineage>
        <taxon>Bacteria</taxon>
        <taxon>Pseudomonadati</taxon>
        <taxon>Pseudomonadota</taxon>
        <taxon>Gammaproteobacteria</taxon>
        <taxon>Vibrionales</taxon>
        <taxon>Vibrionaceae</taxon>
        <taxon>Aliivibrio</taxon>
    </lineage>
</organism>
<dbReference type="InterPro" id="IPR045584">
    <property type="entry name" value="Pilin-like"/>
</dbReference>
<dbReference type="SUPFAM" id="SSF54523">
    <property type="entry name" value="Pili subunits"/>
    <property type="match status" value="1"/>
</dbReference>
<name>A0A090IKY6_9GAMM</name>
<evidence type="ECO:0008006" key="3">
    <source>
        <dbReference type="Google" id="ProtNLM"/>
    </source>
</evidence>
<dbReference type="KEGG" id="awd:AWOD_I_1306"/>
<evidence type="ECO:0000313" key="1">
    <source>
        <dbReference type="EMBL" id="CED71386.1"/>
    </source>
</evidence>
<proteinExistence type="predicted"/>
<evidence type="ECO:0000313" key="2">
    <source>
        <dbReference type="Proteomes" id="UP000032427"/>
    </source>
</evidence>
<sequence>MKSSGFTLIELVVVIVLLGILSVVAAPKFLNSQSDARIAALDGFIAQFHTADTIAVSKAAITGVDDSDGDVLLPGTDVYVNRGYISLKADNVKNAMNTTGYSMENFMGNNIPLLMIGLGEDVDFSKSRTEQCFVMVSRSFGNFGANNQLAYGDLKITKYYRDC</sequence>
<accession>A0A090IKY6</accession>
<keyword evidence="2" id="KW-1185">Reference proteome</keyword>
<dbReference type="EMBL" id="LN554846">
    <property type="protein sequence ID" value="CED71386.1"/>
    <property type="molecule type" value="Genomic_DNA"/>
</dbReference>
<dbReference type="InterPro" id="IPR012902">
    <property type="entry name" value="N_methyl_site"/>
</dbReference>
<dbReference type="AlphaFoldDB" id="A0A090IKY6"/>
<dbReference type="HOGENOM" id="CLU_098637_3_0_6"/>
<dbReference type="STRING" id="80852.AWOD_I_1306"/>
<dbReference type="PROSITE" id="PS00409">
    <property type="entry name" value="PROKAR_NTER_METHYL"/>
    <property type="match status" value="1"/>
</dbReference>
<dbReference type="Proteomes" id="UP000032427">
    <property type="component" value="Chromosome 1"/>
</dbReference>
<reference evidence="2" key="1">
    <citation type="submission" date="2014-09" db="EMBL/GenBank/DDBJ databases">
        <authorList>
            <person name="Hjerde E."/>
        </authorList>
    </citation>
    <scope>NUCLEOTIDE SEQUENCE [LARGE SCALE GENOMIC DNA]</scope>
    <source>
        <strain evidence="2">06/09/139</strain>
    </source>
</reference>
<dbReference type="NCBIfam" id="TIGR02532">
    <property type="entry name" value="IV_pilin_GFxxxE"/>
    <property type="match status" value="1"/>
</dbReference>
<dbReference type="Pfam" id="PF07963">
    <property type="entry name" value="N_methyl"/>
    <property type="match status" value="1"/>
</dbReference>
<dbReference type="GeneID" id="28540866"/>
<dbReference type="PATRIC" id="fig|80852.17.peg.1342"/>